<keyword evidence="4" id="KW-1185">Reference proteome</keyword>
<dbReference type="RefSeq" id="WP_197534897.1">
    <property type="nucleotide sequence ID" value="NZ_CP036276.1"/>
</dbReference>
<dbReference type="SMART" id="SM00028">
    <property type="entry name" value="TPR"/>
    <property type="match status" value="3"/>
</dbReference>
<keyword evidence="2" id="KW-0732">Signal</keyword>
<evidence type="ECO:0000256" key="2">
    <source>
        <dbReference type="SAM" id="SignalP"/>
    </source>
</evidence>
<protein>
    <submittedName>
        <fullName evidence="3">Tetratricopeptide repeat protein</fullName>
    </submittedName>
</protein>
<gene>
    <name evidence="3" type="ORF">Mal52_28870</name>
</gene>
<dbReference type="SUPFAM" id="SSF48452">
    <property type="entry name" value="TPR-like"/>
    <property type="match status" value="1"/>
</dbReference>
<dbReference type="Gene3D" id="1.25.40.10">
    <property type="entry name" value="Tetratricopeptide repeat domain"/>
    <property type="match status" value="1"/>
</dbReference>
<dbReference type="EMBL" id="CP036276">
    <property type="protein sequence ID" value="QDU44406.1"/>
    <property type="molecule type" value="Genomic_DNA"/>
</dbReference>
<dbReference type="KEGG" id="sdyn:Mal52_28870"/>
<proteinExistence type="predicted"/>
<evidence type="ECO:0000313" key="3">
    <source>
        <dbReference type="EMBL" id="QDU44406.1"/>
    </source>
</evidence>
<evidence type="ECO:0000256" key="1">
    <source>
        <dbReference type="SAM" id="MobiDB-lite"/>
    </source>
</evidence>
<dbReference type="Proteomes" id="UP000319383">
    <property type="component" value="Chromosome"/>
</dbReference>
<dbReference type="InterPro" id="IPR019734">
    <property type="entry name" value="TPR_rpt"/>
</dbReference>
<feature type="region of interest" description="Disordered" evidence="1">
    <location>
        <begin position="344"/>
        <end position="408"/>
    </location>
</feature>
<feature type="compositionally biased region" description="Pro residues" evidence="1">
    <location>
        <begin position="362"/>
        <end position="390"/>
    </location>
</feature>
<organism evidence="3 4">
    <name type="scientific">Symmachiella dynata</name>
    <dbReference type="NCBI Taxonomy" id="2527995"/>
    <lineage>
        <taxon>Bacteria</taxon>
        <taxon>Pseudomonadati</taxon>
        <taxon>Planctomycetota</taxon>
        <taxon>Planctomycetia</taxon>
        <taxon>Planctomycetales</taxon>
        <taxon>Planctomycetaceae</taxon>
        <taxon>Symmachiella</taxon>
    </lineage>
</organism>
<feature type="compositionally biased region" description="Low complexity" evidence="1">
    <location>
        <begin position="346"/>
        <end position="361"/>
    </location>
</feature>
<dbReference type="InterPro" id="IPR011990">
    <property type="entry name" value="TPR-like_helical_dom_sf"/>
</dbReference>
<dbReference type="AlphaFoldDB" id="A0A517ZPJ9"/>
<evidence type="ECO:0000313" key="4">
    <source>
        <dbReference type="Proteomes" id="UP000319383"/>
    </source>
</evidence>
<name>A0A517ZPJ9_9PLAN</name>
<sequence length="408" mass="44108" precursor="true">MKFFIAGAALAVCALTAGTAQAQPGKTYPKVYGASGGLYGPTQAHYQYARRYGRAWTGGSNTSGRRHHHGHHNHRGGFGGRGYYGGPGFYGGYGYSRSYGYLGGYGLYGGTYGGYYGYSAISYPVVAPIFNSVQWNPTVIQGQPLIMGADPFDNELLKQDQQITDLQQLKDALMPADKAPVVVAVKKSNGAAKQRSLHQQGLGDVAFLQQKYSKAYSHYRSATKVAPDLTDNYFRMAWALVAMGHEASAVREIKRGLRLDPYWPLTGVSLDERFGPQNEIGKDAVLLKTAQWVREDIRDPDRLFLMGVLLHFNDDIDRALKFFETASQLAGAPQYVQLFLHPQAPPQDADAAGDPAAGQDPPIAPPQQQPAPALPPGQPPLPPAPMPEPAQLPANEAAVSGPVLPVIE</sequence>
<feature type="chain" id="PRO_5022171142" evidence="2">
    <location>
        <begin position="23"/>
        <end position="408"/>
    </location>
</feature>
<reference evidence="3 4" key="1">
    <citation type="submission" date="2019-02" db="EMBL/GenBank/DDBJ databases">
        <title>Deep-cultivation of Planctomycetes and their phenomic and genomic characterization uncovers novel biology.</title>
        <authorList>
            <person name="Wiegand S."/>
            <person name="Jogler M."/>
            <person name="Boedeker C."/>
            <person name="Pinto D."/>
            <person name="Vollmers J."/>
            <person name="Rivas-Marin E."/>
            <person name="Kohn T."/>
            <person name="Peeters S.H."/>
            <person name="Heuer A."/>
            <person name="Rast P."/>
            <person name="Oberbeckmann S."/>
            <person name="Bunk B."/>
            <person name="Jeske O."/>
            <person name="Meyerdierks A."/>
            <person name="Storesund J.E."/>
            <person name="Kallscheuer N."/>
            <person name="Luecker S."/>
            <person name="Lage O.M."/>
            <person name="Pohl T."/>
            <person name="Merkel B.J."/>
            <person name="Hornburger P."/>
            <person name="Mueller R.-W."/>
            <person name="Bruemmer F."/>
            <person name="Labrenz M."/>
            <person name="Spormann A.M."/>
            <person name="Op den Camp H."/>
            <person name="Overmann J."/>
            <person name="Amann R."/>
            <person name="Jetten M.S.M."/>
            <person name="Mascher T."/>
            <person name="Medema M.H."/>
            <person name="Devos D.P."/>
            <person name="Kaster A.-K."/>
            <person name="Ovreas L."/>
            <person name="Rohde M."/>
            <person name="Galperin M.Y."/>
            <person name="Jogler C."/>
        </authorList>
    </citation>
    <scope>NUCLEOTIDE SEQUENCE [LARGE SCALE GENOMIC DNA]</scope>
    <source>
        <strain evidence="3 4">Mal52</strain>
    </source>
</reference>
<accession>A0A517ZPJ9</accession>
<feature type="signal peptide" evidence="2">
    <location>
        <begin position="1"/>
        <end position="22"/>
    </location>
</feature>